<name>A0ABX0Y4J3_9ACTN</name>
<evidence type="ECO:0000256" key="7">
    <source>
        <dbReference type="SAM" id="Phobius"/>
    </source>
</evidence>
<keyword evidence="3 7" id="KW-0812">Transmembrane</keyword>
<feature type="transmembrane region" description="Helical" evidence="7">
    <location>
        <begin position="151"/>
        <end position="171"/>
    </location>
</feature>
<feature type="transmembrane region" description="Helical" evidence="7">
    <location>
        <begin position="369"/>
        <end position="388"/>
    </location>
</feature>
<dbReference type="PANTHER" id="PTHR11706">
    <property type="entry name" value="SOLUTE CARRIER PROTEIN FAMILY 11 MEMBER"/>
    <property type="match status" value="1"/>
</dbReference>
<keyword evidence="4 7" id="KW-1133">Transmembrane helix</keyword>
<feature type="transmembrane region" description="Helical" evidence="7">
    <location>
        <begin position="178"/>
        <end position="197"/>
    </location>
</feature>
<proteinExistence type="predicted"/>
<keyword evidence="2" id="KW-0813">Transport</keyword>
<evidence type="ECO:0000256" key="4">
    <source>
        <dbReference type="ARBA" id="ARBA00022989"/>
    </source>
</evidence>
<organism evidence="8 9">
    <name type="scientific">Planosporangium thailandense</name>
    <dbReference type="NCBI Taxonomy" id="765197"/>
    <lineage>
        <taxon>Bacteria</taxon>
        <taxon>Bacillati</taxon>
        <taxon>Actinomycetota</taxon>
        <taxon>Actinomycetes</taxon>
        <taxon>Micromonosporales</taxon>
        <taxon>Micromonosporaceae</taxon>
        <taxon>Planosporangium</taxon>
    </lineage>
</organism>
<dbReference type="PANTHER" id="PTHR11706:SF33">
    <property type="entry name" value="NATURAL RESISTANCE-ASSOCIATED MACROPHAGE PROTEIN 2"/>
    <property type="match status" value="1"/>
</dbReference>
<evidence type="ECO:0000256" key="1">
    <source>
        <dbReference type="ARBA" id="ARBA00004141"/>
    </source>
</evidence>
<keyword evidence="9" id="KW-1185">Reference proteome</keyword>
<comment type="subcellular location">
    <subcellularLocation>
        <location evidence="1">Membrane</location>
        <topology evidence="1">Multi-pass membrane protein</topology>
    </subcellularLocation>
</comment>
<evidence type="ECO:0000256" key="2">
    <source>
        <dbReference type="ARBA" id="ARBA00022448"/>
    </source>
</evidence>
<dbReference type="NCBIfam" id="NF037982">
    <property type="entry name" value="Nramp_1"/>
    <property type="match status" value="1"/>
</dbReference>
<dbReference type="Proteomes" id="UP000722989">
    <property type="component" value="Unassembled WGS sequence"/>
</dbReference>
<reference evidence="8 9" key="1">
    <citation type="submission" date="2020-03" db="EMBL/GenBank/DDBJ databases">
        <title>WGS of the type strain of Planosporangium spp.</title>
        <authorList>
            <person name="Thawai C."/>
        </authorList>
    </citation>
    <scope>NUCLEOTIDE SEQUENCE [LARGE SCALE GENOMIC DNA]</scope>
    <source>
        <strain evidence="8 9">TBRC 5610</strain>
    </source>
</reference>
<feature type="transmembrane region" description="Helical" evidence="7">
    <location>
        <begin position="394"/>
        <end position="421"/>
    </location>
</feature>
<accession>A0ABX0Y4J3</accession>
<feature type="transmembrane region" description="Helical" evidence="7">
    <location>
        <begin position="115"/>
        <end position="139"/>
    </location>
</feature>
<dbReference type="InterPro" id="IPR001046">
    <property type="entry name" value="NRAMP_fam"/>
</dbReference>
<sequence>MTDDQQAQTLVDRPGTAEPTSDVDLTPSTESRGWRYYLRAIGPGLITGASDDDPSGVATYSQAGATTGFSLLWTSLVTFPLMTAVQEICDRTALATGKSLGELVTARFRGRTARAAVGVLLVALIAANALNIAADLVAVGSGMTLLHAGPTWLWALLAGTAVTALVILGSFDRIARIFKLLCLALLVYFAVVVLSRPPAGRLLHGLLVPHVEFTSDYLTLLVAVLGTTISPYLFFWQSAHRVEDLRAEPIHGRDAVPLHERPSGQARRKLRASRLDVLSGMLFSNLVMFSIIVATASTLHAHGNHNLNSAADAAKALEPVAGHWAGTLFALGFVGSGMLAVPVLAGSGAAGLAGLLGKKFGFSRSPRQAPVFYGLVAAGTIGGTALTLTHVDPVQLLVISAFINGVAAAPFLALVMVISGNRTLMGDHANGRLATVLGWLTTALMTVAAVVSLVML</sequence>
<evidence type="ECO:0000313" key="8">
    <source>
        <dbReference type="EMBL" id="NJC73322.1"/>
    </source>
</evidence>
<feature type="transmembrane region" description="Helical" evidence="7">
    <location>
        <begin position="328"/>
        <end position="357"/>
    </location>
</feature>
<keyword evidence="5 7" id="KW-0472">Membrane</keyword>
<feature type="transmembrane region" description="Helical" evidence="7">
    <location>
        <begin position="433"/>
        <end position="455"/>
    </location>
</feature>
<feature type="transmembrane region" description="Helical" evidence="7">
    <location>
        <begin position="217"/>
        <end position="236"/>
    </location>
</feature>
<dbReference type="RefSeq" id="WP_167928227.1">
    <property type="nucleotide sequence ID" value="NZ_JAATVY010000028.1"/>
</dbReference>
<comment type="caution">
    <text evidence="8">The sequence shown here is derived from an EMBL/GenBank/DDBJ whole genome shotgun (WGS) entry which is preliminary data.</text>
</comment>
<feature type="transmembrane region" description="Helical" evidence="7">
    <location>
        <begin position="277"/>
        <end position="299"/>
    </location>
</feature>
<dbReference type="Pfam" id="PF01566">
    <property type="entry name" value="Nramp"/>
    <property type="match status" value="1"/>
</dbReference>
<gene>
    <name evidence="8" type="ORF">HC031_26900</name>
</gene>
<evidence type="ECO:0000256" key="5">
    <source>
        <dbReference type="ARBA" id="ARBA00023136"/>
    </source>
</evidence>
<protein>
    <submittedName>
        <fullName evidence="8">Nramp family divalent metal transporter</fullName>
    </submittedName>
</protein>
<evidence type="ECO:0000256" key="6">
    <source>
        <dbReference type="SAM" id="MobiDB-lite"/>
    </source>
</evidence>
<feature type="region of interest" description="Disordered" evidence="6">
    <location>
        <begin position="1"/>
        <end position="28"/>
    </location>
</feature>
<dbReference type="EMBL" id="JAATVY010000028">
    <property type="protein sequence ID" value="NJC73322.1"/>
    <property type="molecule type" value="Genomic_DNA"/>
</dbReference>
<evidence type="ECO:0000313" key="9">
    <source>
        <dbReference type="Proteomes" id="UP000722989"/>
    </source>
</evidence>
<evidence type="ECO:0000256" key="3">
    <source>
        <dbReference type="ARBA" id="ARBA00022692"/>
    </source>
</evidence>